<gene>
    <name evidence="1" type="ORF">LF296_04125</name>
</gene>
<reference evidence="1" key="1">
    <citation type="journal article" date="2022" name="Front Environ Sci">
        <title>Complete genome sequence analysis of a novel alkane-degrading bacterial strain, Acinetobacter vivianii KJ-1, and its diesel degradation ability.</title>
        <authorList>
            <person name="Zhang Y."/>
            <person name="Song F."/>
            <person name="Wang J."/>
            <person name="Zhao Q."/>
            <person name="Zheng L."/>
            <person name="Wang Z."/>
            <person name="Zhang X."/>
            <person name="Gao Y."/>
            <person name="Chen G."/>
            <person name="Huang Y."/>
        </authorList>
    </citation>
    <scope>NUCLEOTIDE SEQUENCE</scope>
    <source>
        <strain evidence="1">KJ-1</strain>
    </source>
</reference>
<organism evidence="1 2">
    <name type="scientific">Acinetobacter vivianii</name>
    <dbReference type="NCBI Taxonomy" id="1776742"/>
    <lineage>
        <taxon>Bacteria</taxon>
        <taxon>Pseudomonadati</taxon>
        <taxon>Pseudomonadota</taxon>
        <taxon>Gammaproteobacteria</taxon>
        <taxon>Moraxellales</taxon>
        <taxon>Moraxellaceae</taxon>
        <taxon>Acinetobacter</taxon>
    </lineage>
</organism>
<dbReference type="KEGG" id="aviv:LF296_04125"/>
<dbReference type="Proteomes" id="UP001199528">
    <property type="component" value="Chromosome"/>
</dbReference>
<name>A0AAJ6NKI8_9GAMM</name>
<reference evidence="1" key="2">
    <citation type="submission" date="2023-02" db="EMBL/GenBank/DDBJ databases">
        <authorList>
            <person name="Huang Y."/>
            <person name="Zhang Y."/>
            <person name="Zhang T."/>
            <person name="Wang J."/>
        </authorList>
    </citation>
    <scope>NUCLEOTIDE SEQUENCE</scope>
    <source>
        <strain evidence="1">KJ-1</strain>
    </source>
</reference>
<protein>
    <submittedName>
        <fullName evidence="1">Uncharacterized protein</fullName>
    </submittedName>
</protein>
<sequence>MSKYIESVIASTILDRHNEKLTLKTLENMVSSLNKYNIPIMIEHDPRIPPIGRVLKGYVREREDKEFEAVALIEFFDDTSEVENNGKELKVHDSIDQLTIGYSFSHKNESDLNEIREIEFLLNSKALYEAKKSADPISIITLTGAFILGGIASGFLNQFGADIWDLLKPKLIRLSSKHKTNNTDDLLIFRILIKKINFSIEVEIILTNPLGSDLDDFATNTTHKLDRILEELISVNEDIRKIVFEQKNNSLILKYALTNNGIPLFLNKTIDSFL</sequence>
<dbReference type="EMBL" id="CP085083">
    <property type="protein sequence ID" value="WDZ51978.1"/>
    <property type="molecule type" value="Genomic_DNA"/>
</dbReference>
<evidence type="ECO:0000313" key="1">
    <source>
        <dbReference type="EMBL" id="WDZ51978.1"/>
    </source>
</evidence>
<accession>A0AAJ6NKI8</accession>
<evidence type="ECO:0000313" key="2">
    <source>
        <dbReference type="Proteomes" id="UP001199528"/>
    </source>
</evidence>
<dbReference type="AlphaFoldDB" id="A0AAJ6NKI8"/>
<dbReference type="RefSeq" id="WP_272655575.1">
    <property type="nucleotide sequence ID" value="NZ_CP085083.1"/>
</dbReference>
<proteinExistence type="predicted"/>